<dbReference type="PANTHER" id="PTHR42910">
    <property type="entry name" value="TRANSPORTER SCO4007-RELATED"/>
    <property type="match status" value="1"/>
</dbReference>
<feature type="transmembrane region" description="Helical" evidence="4">
    <location>
        <begin position="224"/>
        <end position="246"/>
    </location>
</feature>
<dbReference type="PROSITE" id="PS50850">
    <property type="entry name" value="MFS"/>
    <property type="match status" value="1"/>
</dbReference>
<keyword evidence="1 4" id="KW-0812">Transmembrane</keyword>
<name>A0ABZ0Q7M7_9VIBR</name>
<gene>
    <name evidence="6" type="ORF">R8Z52_09875</name>
</gene>
<dbReference type="PANTHER" id="PTHR42910:SF1">
    <property type="entry name" value="MAJOR FACILITATOR SUPERFAMILY (MFS) PROFILE DOMAIN-CONTAINING PROTEIN"/>
    <property type="match status" value="1"/>
</dbReference>
<dbReference type="EMBL" id="CP138203">
    <property type="protein sequence ID" value="WPC72444.1"/>
    <property type="molecule type" value="Genomic_DNA"/>
</dbReference>
<feature type="transmembrane region" description="Helical" evidence="4">
    <location>
        <begin position="283"/>
        <end position="302"/>
    </location>
</feature>
<dbReference type="Proteomes" id="UP001304071">
    <property type="component" value="Chromosome 1"/>
</dbReference>
<dbReference type="InterPro" id="IPR011701">
    <property type="entry name" value="MFS"/>
</dbReference>
<accession>A0ABZ0Q7M7</accession>
<evidence type="ECO:0000313" key="7">
    <source>
        <dbReference type="Proteomes" id="UP001304071"/>
    </source>
</evidence>
<evidence type="ECO:0000256" key="3">
    <source>
        <dbReference type="ARBA" id="ARBA00023136"/>
    </source>
</evidence>
<feature type="domain" description="Major facilitator superfamily (MFS) profile" evidence="5">
    <location>
        <begin position="16"/>
        <end position="394"/>
    </location>
</feature>
<keyword evidence="3 4" id="KW-0472">Membrane</keyword>
<dbReference type="SUPFAM" id="SSF103473">
    <property type="entry name" value="MFS general substrate transporter"/>
    <property type="match status" value="1"/>
</dbReference>
<dbReference type="CDD" id="cd17324">
    <property type="entry name" value="MFS_NepI_like"/>
    <property type="match status" value="1"/>
</dbReference>
<dbReference type="Gene3D" id="1.20.1250.20">
    <property type="entry name" value="MFS general substrate transporter like domains"/>
    <property type="match status" value="1"/>
</dbReference>
<feature type="transmembrane region" description="Helical" evidence="4">
    <location>
        <begin position="252"/>
        <end position="271"/>
    </location>
</feature>
<evidence type="ECO:0000256" key="1">
    <source>
        <dbReference type="ARBA" id="ARBA00022692"/>
    </source>
</evidence>
<feature type="transmembrane region" description="Helical" evidence="4">
    <location>
        <begin position="168"/>
        <end position="189"/>
    </location>
</feature>
<evidence type="ECO:0000313" key="6">
    <source>
        <dbReference type="EMBL" id="WPC72444.1"/>
    </source>
</evidence>
<keyword evidence="2 4" id="KW-1133">Transmembrane helix</keyword>
<evidence type="ECO:0000256" key="4">
    <source>
        <dbReference type="SAM" id="Phobius"/>
    </source>
</evidence>
<feature type="transmembrane region" description="Helical" evidence="4">
    <location>
        <begin position="57"/>
        <end position="77"/>
    </location>
</feature>
<evidence type="ECO:0000259" key="5">
    <source>
        <dbReference type="PROSITE" id="PS50850"/>
    </source>
</evidence>
<sequence length="405" mass="42843">MSRSDTMVDAPHHLLSLGKILLFAITGGLAVGNLYWAQPLLVTIAATLDAPVQLMGGLITATQIGYALGILLIVPLGDSLNRKRLIPSVMLCSVVALLLCASANSFISLAIAMALLGLTTVSGQLITPLASELAPPDQRGNIVGIIVSGILTGILLSRSISGLVADVFGWRAIYFAAALTMLLLSIALYRAIPQQKPKPQVAYFSLLVSVITTVRTYRAAQITLLIGALSFFAFSTLWTGITFLLSASPFEYSLSQIGMVGLVGLAGALVARKVGGLHDRGQSYQGLLIGLGLAIFALLMTFFRPDSIYVLLVAILVFDVGIQMLNVLNQTRLLTIAPHARNRLNTAFVSCNFVGGAIGSALAGLLWNNGGWKTLTLTCLSALIVALILVTSSRKWLSTVTGHDK</sequence>
<feature type="transmembrane region" description="Helical" evidence="4">
    <location>
        <begin position="89"/>
        <end position="118"/>
    </location>
</feature>
<evidence type="ECO:0000256" key="2">
    <source>
        <dbReference type="ARBA" id="ARBA00022989"/>
    </source>
</evidence>
<proteinExistence type="predicted"/>
<keyword evidence="7" id="KW-1185">Reference proteome</keyword>
<dbReference type="InterPro" id="IPR036259">
    <property type="entry name" value="MFS_trans_sf"/>
</dbReference>
<protein>
    <submittedName>
        <fullName evidence="6">MFS transporter</fullName>
    </submittedName>
</protein>
<feature type="transmembrane region" description="Helical" evidence="4">
    <location>
        <begin position="347"/>
        <end position="366"/>
    </location>
</feature>
<dbReference type="InterPro" id="IPR020846">
    <property type="entry name" value="MFS_dom"/>
</dbReference>
<feature type="transmembrane region" description="Helical" evidence="4">
    <location>
        <begin position="138"/>
        <end position="156"/>
    </location>
</feature>
<dbReference type="Pfam" id="PF07690">
    <property type="entry name" value="MFS_1"/>
    <property type="match status" value="1"/>
</dbReference>
<feature type="transmembrane region" description="Helical" evidence="4">
    <location>
        <begin position="372"/>
        <end position="390"/>
    </location>
</feature>
<dbReference type="RefSeq" id="WP_261896033.1">
    <property type="nucleotide sequence ID" value="NZ_AP024895.1"/>
</dbReference>
<feature type="transmembrane region" description="Helical" evidence="4">
    <location>
        <begin position="308"/>
        <end position="327"/>
    </location>
</feature>
<organism evidence="6 7">
    <name type="scientific">Vibrio porteresiae DSM 19223</name>
    <dbReference type="NCBI Taxonomy" id="1123496"/>
    <lineage>
        <taxon>Bacteria</taxon>
        <taxon>Pseudomonadati</taxon>
        <taxon>Pseudomonadota</taxon>
        <taxon>Gammaproteobacteria</taxon>
        <taxon>Vibrionales</taxon>
        <taxon>Vibrionaceae</taxon>
        <taxon>Vibrio</taxon>
    </lineage>
</organism>
<reference evidence="6 7" key="1">
    <citation type="submission" date="2023-11" db="EMBL/GenBank/DDBJ databases">
        <title>Plant-associative lifestyle of Vibrio porteresiae and its evolutionary dynamics.</title>
        <authorList>
            <person name="Rameshkumar N."/>
            <person name="Kirti K."/>
        </authorList>
    </citation>
    <scope>NUCLEOTIDE SEQUENCE [LARGE SCALE GENOMIC DNA]</scope>
    <source>
        <strain evidence="6 7">MSSRF30</strain>
    </source>
</reference>
<feature type="transmembrane region" description="Helical" evidence="4">
    <location>
        <begin position="20"/>
        <end position="37"/>
    </location>
</feature>